<dbReference type="PROSITE" id="PS00092">
    <property type="entry name" value="N6_MTASE"/>
    <property type="match status" value="1"/>
</dbReference>
<evidence type="ECO:0000256" key="2">
    <source>
        <dbReference type="ARBA" id="ARBA00022490"/>
    </source>
</evidence>
<evidence type="ECO:0000256" key="6">
    <source>
        <dbReference type="ARBA" id="ARBA00022691"/>
    </source>
</evidence>
<evidence type="ECO:0000256" key="3">
    <source>
        <dbReference type="ARBA" id="ARBA00022555"/>
    </source>
</evidence>
<dbReference type="GO" id="GO:0032259">
    <property type="term" value="P:methylation"/>
    <property type="evidence" value="ECO:0007669"/>
    <property type="project" value="UniProtKB-UniRule"/>
</dbReference>
<gene>
    <name evidence="13" type="ORF">BT63DRAFT_375533</name>
</gene>
<dbReference type="EC" id="2.1.1.214" evidence="9"/>
<protein>
    <recommendedName>
        <fullName evidence="9">tRNA (guanine(10)-N(2))-methyltransferase</fullName>
        <ecNumber evidence="9">2.1.1.214</ecNumber>
    </recommendedName>
</protein>
<evidence type="ECO:0000256" key="10">
    <source>
        <dbReference type="PROSITE-ProRule" id="PRU00959"/>
    </source>
</evidence>
<dbReference type="Proteomes" id="UP000799302">
    <property type="component" value="Unassembled WGS sequence"/>
</dbReference>
<sequence>MPDYLIRLAQAHETFRKPELESLAELLDIRLEFLEYSPDSPHCLVRLESLKDAEKLITRSILTDSICELWGQGSDYASLHADVKERTTHRWPDFLHASFRFSVFGYQGKRDTKSHSSIIDSFSYMGFLGPIRMKNADHEFIVFEEYGIREPEPKRIFLGRLVARGSRPVVSKYDLKKRSYISTTSMDAELALITANIAKASAGKLFYDPFMGTGGFPIACAHFGAMCIGSDIDGRTVRATPDRNPLTNFKQYGLMSYCLDNFVSDLTNSPLKCERWLDGIVCDPPYGVREGLKVLGSRTGLHKLVIFEDGTPAHLAPGFIAPKRPYSFDAMLDDILHFAACMLVDNGRLSMWMPTATDEDIALSIPQNEHLELLSSCIQTFNKWSRRLLTYRRLPGSVTGPVMPRPDKEYVNGSTADDLNNFRKMYFEGFRDKSSKG</sequence>
<evidence type="ECO:0000313" key="14">
    <source>
        <dbReference type="Proteomes" id="UP000799302"/>
    </source>
</evidence>
<dbReference type="GO" id="GO:0160102">
    <property type="term" value="F:tRNA (guanine(10)-N2)-methyltransferase activity"/>
    <property type="evidence" value="ECO:0007669"/>
    <property type="project" value="UniProtKB-EC"/>
</dbReference>
<dbReference type="PROSITE" id="PS51627">
    <property type="entry name" value="SAM_MT_TRM11"/>
    <property type="match status" value="1"/>
</dbReference>
<organism evidence="13 14">
    <name type="scientific">Microthyrium microscopicum</name>
    <dbReference type="NCBI Taxonomy" id="703497"/>
    <lineage>
        <taxon>Eukaryota</taxon>
        <taxon>Fungi</taxon>
        <taxon>Dikarya</taxon>
        <taxon>Ascomycota</taxon>
        <taxon>Pezizomycotina</taxon>
        <taxon>Dothideomycetes</taxon>
        <taxon>Dothideomycetes incertae sedis</taxon>
        <taxon>Microthyriales</taxon>
        <taxon>Microthyriaceae</taxon>
        <taxon>Microthyrium</taxon>
    </lineage>
</organism>
<evidence type="ECO:0000313" key="13">
    <source>
        <dbReference type="EMBL" id="KAF2668033.1"/>
    </source>
</evidence>
<keyword evidence="3 10" id="KW-0820">tRNA-binding</keyword>
<dbReference type="PIRSF" id="PIRSF017259">
    <property type="entry name" value="tRNA_mtfrase_TRM11"/>
    <property type="match status" value="1"/>
</dbReference>
<dbReference type="InterPro" id="IPR002052">
    <property type="entry name" value="DNA_methylase_N6_adenine_CS"/>
</dbReference>
<feature type="domain" description="tRNA (guanine(10)-N(2))-methyltransferase TRMT11 N-terminal" evidence="12">
    <location>
        <begin position="3"/>
        <end position="167"/>
    </location>
</feature>
<keyword evidence="4 10" id="KW-0489">Methyltransferase</keyword>
<dbReference type="SUPFAM" id="SSF53335">
    <property type="entry name" value="S-adenosyl-L-methionine-dependent methyltransferases"/>
    <property type="match status" value="1"/>
</dbReference>
<feature type="domain" description="Ribosomal RNA large subunit methyltransferase K/L-like methyltransferase" evidence="11">
    <location>
        <begin position="177"/>
        <end position="291"/>
    </location>
</feature>
<dbReference type="InterPro" id="IPR000241">
    <property type="entry name" value="RlmKL-like_Mtase"/>
</dbReference>
<comment type="similarity">
    <text evidence="10">Belongs to the class I-like SAM-binding methyltransferase superfamily. TRM11 methyltransferase family.</text>
</comment>
<dbReference type="PANTHER" id="PTHR13370">
    <property type="entry name" value="RNA METHYLASE-RELATED"/>
    <property type="match status" value="1"/>
</dbReference>
<dbReference type="InterPro" id="IPR016691">
    <property type="entry name" value="TRMT11"/>
</dbReference>
<evidence type="ECO:0000256" key="8">
    <source>
        <dbReference type="ARBA" id="ARBA00022884"/>
    </source>
</evidence>
<evidence type="ECO:0000259" key="12">
    <source>
        <dbReference type="Pfam" id="PF25904"/>
    </source>
</evidence>
<evidence type="ECO:0000256" key="1">
    <source>
        <dbReference type="ARBA" id="ARBA00004496"/>
    </source>
</evidence>
<keyword evidence="14" id="KW-1185">Reference proteome</keyword>
<evidence type="ECO:0000256" key="5">
    <source>
        <dbReference type="ARBA" id="ARBA00022679"/>
    </source>
</evidence>
<name>A0A6A6U9P9_9PEZI</name>
<reference evidence="13" key="1">
    <citation type="journal article" date="2020" name="Stud. Mycol.">
        <title>101 Dothideomycetes genomes: a test case for predicting lifestyles and emergence of pathogens.</title>
        <authorList>
            <person name="Haridas S."/>
            <person name="Albert R."/>
            <person name="Binder M."/>
            <person name="Bloem J."/>
            <person name="Labutti K."/>
            <person name="Salamov A."/>
            <person name="Andreopoulos B."/>
            <person name="Baker S."/>
            <person name="Barry K."/>
            <person name="Bills G."/>
            <person name="Bluhm B."/>
            <person name="Cannon C."/>
            <person name="Castanera R."/>
            <person name="Culley D."/>
            <person name="Daum C."/>
            <person name="Ezra D."/>
            <person name="Gonzalez J."/>
            <person name="Henrissat B."/>
            <person name="Kuo A."/>
            <person name="Liang C."/>
            <person name="Lipzen A."/>
            <person name="Lutzoni F."/>
            <person name="Magnuson J."/>
            <person name="Mondo S."/>
            <person name="Nolan M."/>
            <person name="Ohm R."/>
            <person name="Pangilinan J."/>
            <person name="Park H.-J."/>
            <person name="Ramirez L."/>
            <person name="Alfaro M."/>
            <person name="Sun H."/>
            <person name="Tritt A."/>
            <person name="Yoshinaga Y."/>
            <person name="Zwiers L.-H."/>
            <person name="Turgeon B."/>
            <person name="Goodwin S."/>
            <person name="Spatafora J."/>
            <person name="Crous P."/>
            <person name="Grigoriev I."/>
        </authorList>
    </citation>
    <scope>NUCLEOTIDE SEQUENCE</scope>
    <source>
        <strain evidence="13">CBS 115976</strain>
    </source>
</reference>
<dbReference type="GO" id="GO:0005737">
    <property type="term" value="C:cytoplasm"/>
    <property type="evidence" value="ECO:0007669"/>
    <property type="project" value="UniProtKB-SubCell"/>
</dbReference>
<dbReference type="Gene3D" id="3.40.50.150">
    <property type="entry name" value="Vaccinia Virus protein VP39"/>
    <property type="match status" value="1"/>
</dbReference>
<dbReference type="AlphaFoldDB" id="A0A6A6U9P9"/>
<comment type="subcellular location">
    <subcellularLocation>
        <location evidence="1">Cytoplasm</location>
    </subcellularLocation>
</comment>
<dbReference type="Pfam" id="PF25904">
    <property type="entry name" value="Tmrp11_N"/>
    <property type="match status" value="1"/>
</dbReference>
<evidence type="ECO:0000259" key="11">
    <source>
        <dbReference type="Pfam" id="PF01170"/>
    </source>
</evidence>
<proteinExistence type="inferred from homology"/>
<keyword evidence="6 10" id="KW-0949">S-adenosyl-L-methionine</keyword>
<accession>A0A6A6U9P9</accession>
<dbReference type="GO" id="GO:0000049">
    <property type="term" value="F:tRNA binding"/>
    <property type="evidence" value="ECO:0007669"/>
    <property type="project" value="UniProtKB-UniRule"/>
</dbReference>
<dbReference type="InterPro" id="IPR059073">
    <property type="entry name" value="TRMT11_N"/>
</dbReference>
<dbReference type="InterPro" id="IPR029063">
    <property type="entry name" value="SAM-dependent_MTases_sf"/>
</dbReference>
<keyword evidence="5 10" id="KW-0808">Transferase</keyword>
<keyword evidence="2" id="KW-0963">Cytoplasm</keyword>
<evidence type="ECO:0000256" key="7">
    <source>
        <dbReference type="ARBA" id="ARBA00022694"/>
    </source>
</evidence>
<dbReference type="GO" id="GO:0008033">
    <property type="term" value="P:tRNA processing"/>
    <property type="evidence" value="ECO:0007669"/>
    <property type="project" value="UniProtKB-UniRule"/>
</dbReference>
<dbReference type="Pfam" id="PF01170">
    <property type="entry name" value="UPF0020"/>
    <property type="match status" value="1"/>
</dbReference>
<evidence type="ECO:0000256" key="4">
    <source>
        <dbReference type="ARBA" id="ARBA00022603"/>
    </source>
</evidence>
<dbReference type="PANTHER" id="PTHR13370:SF3">
    <property type="entry name" value="TRNA (GUANINE(10)-N2)-METHYLTRANSFERASE HOMOLOG"/>
    <property type="match status" value="1"/>
</dbReference>
<keyword evidence="7 10" id="KW-0819">tRNA processing</keyword>
<dbReference type="EMBL" id="MU004237">
    <property type="protein sequence ID" value="KAF2668033.1"/>
    <property type="molecule type" value="Genomic_DNA"/>
</dbReference>
<evidence type="ECO:0000256" key="9">
    <source>
        <dbReference type="ARBA" id="ARBA00066937"/>
    </source>
</evidence>
<dbReference type="OrthoDB" id="296065at2759"/>
<keyword evidence="8 10" id="KW-0694">RNA-binding</keyword>
<dbReference type="GO" id="GO:0043527">
    <property type="term" value="C:tRNA methyltransferase complex"/>
    <property type="evidence" value="ECO:0007669"/>
    <property type="project" value="UniProtKB-ARBA"/>
</dbReference>